<dbReference type="GO" id="GO:0005524">
    <property type="term" value="F:ATP binding"/>
    <property type="evidence" value="ECO:0007669"/>
    <property type="project" value="UniProtKB-KW"/>
</dbReference>
<dbReference type="Gene3D" id="3.30.230.10">
    <property type="match status" value="1"/>
</dbReference>
<evidence type="ECO:0000256" key="5">
    <source>
        <dbReference type="ARBA" id="ARBA00022840"/>
    </source>
</evidence>
<dbReference type="GO" id="GO:0006012">
    <property type="term" value="P:galactose metabolic process"/>
    <property type="evidence" value="ECO:0007669"/>
    <property type="project" value="TreeGrafter"/>
</dbReference>
<dbReference type="PANTHER" id="PTHR10457:SF7">
    <property type="entry name" value="GALACTOKINASE-RELATED"/>
    <property type="match status" value="1"/>
</dbReference>
<dbReference type="SUPFAM" id="SSF54211">
    <property type="entry name" value="Ribosomal protein S5 domain 2-like"/>
    <property type="match status" value="1"/>
</dbReference>
<proteinExistence type="inferred from homology"/>
<evidence type="ECO:0000313" key="7">
    <source>
        <dbReference type="WBParaSite" id="ASIM_0001731601-mRNA-1"/>
    </source>
</evidence>
<dbReference type="InterPro" id="IPR006204">
    <property type="entry name" value="GHMP_kinase_N_dom"/>
</dbReference>
<organism evidence="7">
    <name type="scientific">Anisakis simplex</name>
    <name type="common">Herring worm</name>
    <dbReference type="NCBI Taxonomy" id="6269"/>
    <lineage>
        <taxon>Eukaryota</taxon>
        <taxon>Metazoa</taxon>
        <taxon>Ecdysozoa</taxon>
        <taxon>Nematoda</taxon>
        <taxon>Chromadorea</taxon>
        <taxon>Rhabditida</taxon>
        <taxon>Spirurina</taxon>
        <taxon>Ascaridomorpha</taxon>
        <taxon>Ascaridoidea</taxon>
        <taxon>Anisakidae</taxon>
        <taxon>Anisakis</taxon>
        <taxon>Anisakis simplex complex</taxon>
    </lineage>
</organism>
<dbReference type="GO" id="GO:0005829">
    <property type="term" value="C:cytosol"/>
    <property type="evidence" value="ECO:0007669"/>
    <property type="project" value="TreeGrafter"/>
</dbReference>
<evidence type="ECO:0000256" key="4">
    <source>
        <dbReference type="ARBA" id="ARBA00022777"/>
    </source>
</evidence>
<reference evidence="7" key="1">
    <citation type="submission" date="2017-02" db="UniProtKB">
        <authorList>
            <consortium name="WormBaseParasite"/>
        </authorList>
    </citation>
    <scope>IDENTIFICATION</scope>
</reference>
<keyword evidence="4" id="KW-0418">Kinase</keyword>
<protein>
    <submittedName>
        <fullName evidence="7">Galactokinase (inferred by orthology to a human protein)</fullName>
    </submittedName>
</protein>
<evidence type="ECO:0000256" key="2">
    <source>
        <dbReference type="ARBA" id="ARBA00022679"/>
    </source>
</evidence>
<name>A0A0M3K8M5_ANISI</name>
<dbReference type="AlphaFoldDB" id="A0A0M3K8M5"/>
<dbReference type="InterPro" id="IPR020568">
    <property type="entry name" value="Ribosomal_Su5_D2-typ_SF"/>
</dbReference>
<dbReference type="PROSITE" id="PS00627">
    <property type="entry name" value="GHMP_KINASES_ATP"/>
    <property type="match status" value="1"/>
</dbReference>
<dbReference type="InterPro" id="IPR036554">
    <property type="entry name" value="GHMP_kinase_C_sf"/>
</dbReference>
<dbReference type="GO" id="GO:0004335">
    <property type="term" value="F:galactokinase activity"/>
    <property type="evidence" value="ECO:0007669"/>
    <property type="project" value="TreeGrafter"/>
</dbReference>
<dbReference type="PRINTS" id="PR00959">
    <property type="entry name" value="MEVGALKINASE"/>
</dbReference>
<dbReference type="InterPro" id="IPR014721">
    <property type="entry name" value="Ribsml_uS5_D2-typ_fold_subgr"/>
</dbReference>
<dbReference type="WBParaSite" id="ASIM_0001731601-mRNA-1">
    <property type="protein sequence ID" value="ASIM_0001731601-mRNA-1"/>
    <property type="gene ID" value="ASIM_0001731601"/>
</dbReference>
<keyword evidence="3" id="KW-0547">Nucleotide-binding</keyword>
<evidence type="ECO:0000256" key="1">
    <source>
        <dbReference type="ARBA" id="ARBA00006566"/>
    </source>
</evidence>
<keyword evidence="5" id="KW-0067">ATP-binding</keyword>
<dbReference type="Gene3D" id="3.30.70.890">
    <property type="entry name" value="GHMP kinase, C-terminal domain"/>
    <property type="match status" value="1"/>
</dbReference>
<sequence length="256" mass="28857">LYTMVYGRKAKDPTRGYTMVYSGSFDEIAKIMRPYDNRENVDSSEPTWCGYIRGVLALYPHSQDVDIVIESTIPLGGGLSSSAALELAVLFFLRQLIEFIDDDEMRREDCAVMCRRAENIFAHVPCGIMDQMVVCLAEKGHALKIDCWNLTAESVPICAGDDTTFLVTDCGVRHKLANSEYSNRKESVENALKKLDCKSWRHIREDALIENSTVLDEIQMKHALHVDNYSGKPTFFECRPVAGVEVFPVDGIYNLL</sequence>
<dbReference type="Pfam" id="PF00288">
    <property type="entry name" value="GHMP_kinases_N"/>
    <property type="match status" value="1"/>
</dbReference>
<dbReference type="SUPFAM" id="SSF55060">
    <property type="entry name" value="GHMP Kinase, C-terminal domain"/>
    <property type="match status" value="1"/>
</dbReference>
<comment type="similarity">
    <text evidence="1">Belongs to the GHMP kinase family. GalK subfamily.</text>
</comment>
<evidence type="ECO:0000256" key="3">
    <source>
        <dbReference type="ARBA" id="ARBA00022741"/>
    </source>
</evidence>
<feature type="domain" description="GHMP kinase N-terminal" evidence="6">
    <location>
        <begin position="60"/>
        <end position="136"/>
    </location>
</feature>
<dbReference type="PANTHER" id="PTHR10457">
    <property type="entry name" value="MEVALONATE KINASE/GALACTOKINASE"/>
    <property type="match status" value="1"/>
</dbReference>
<dbReference type="InterPro" id="IPR006203">
    <property type="entry name" value="GHMP_knse_ATP-bd_CS"/>
</dbReference>
<evidence type="ECO:0000259" key="6">
    <source>
        <dbReference type="Pfam" id="PF00288"/>
    </source>
</evidence>
<accession>A0A0M3K8M5</accession>
<keyword evidence="2" id="KW-0808">Transferase</keyword>